<dbReference type="GO" id="GO:0005524">
    <property type="term" value="F:ATP binding"/>
    <property type="evidence" value="ECO:0007669"/>
    <property type="project" value="UniProtKB-KW"/>
</dbReference>
<evidence type="ECO:0000256" key="3">
    <source>
        <dbReference type="ARBA" id="ARBA00022840"/>
    </source>
</evidence>
<dbReference type="InterPro" id="IPR003593">
    <property type="entry name" value="AAA+_ATPase"/>
</dbReference>
<keyword evidence="1" id="KW-0813">Transport</keyword>
<dbReference type="SUPFAM" id="SSF52540">
    <property type="entry name" value="P-loop containing nucleoside triphosphate hydrolases"/>
    <property type="match status" value="1"/>
</dbReference>
<dbReference type="PANTHER" id="PTHR45772">
    <property type="entry name" value="CONSERVED COMPONENT OF ABC TRANSPORTER FOR NATURAL AMINO ACIDS-RELATED"/>
    <property type="match status" value="1"/>
</dbReference>
<feature type="domain" description="ABC transporter" evidence="4">
    <location>
        <begin position="14"/>
        <end position="262"/>
    </location>
</feature>
<dbReference type="Pfam" id="PF12399">
    <property type="entry name" value="BCA_ABC_TP_C"/>
    <property type="match status" value="1"/>
</dbReference>
<dbReference type="InterPro" id="IPR051120">
    <property type="entry name" value="ABC_AA/LPS_Transport"/>
</dbReference>
<evidence type="ECO:0000256" key="1">
    <source>
        <dbReference type="ARBA" id="ARBA00022448"/>
    </source>
</evidence>
<proteinExistence type="predicted"/>
<name>A0ABR9RT60_9ACTN</name>
<dbReference type="InterPro" id="IPR003439">
    <property type="entry name" value="ABC_transporter-like_ATP-bd"/>
</dbReference>
<protein>
    <submittedName>
        <fullName evidence="5">ABC transporter ATP-binding protein</fullName>
    </submittedName>
</protein>
<sequence length="272" mass="29153">MSAEDRPQQGTTALQLRDVDVTFGGVHALRGVSLDVERHTIHAVIGPNGAGKTTFFNAISGMVRTSGGEVVLNGERIDGWSADRIAKAGMARTFQNLAVFADLTVRQNLLLGRHVQTRAGWLSAGLALPRARREAAAQVAHVEEVARLVGLDHLLDHGGGDISYGDRKRVEIGRALCMEPQVLLLDEPVAGMNSTETARMAALMRTIRDDMGITLLLVEHDMGMVMRLADHVTVLDFGQVVSSGLPADVQQDPKVIEAYLGARGASDLLAGH</sequence>
<dbReference type="InterPro" id="IPR027417">
    <property type="entry name" value="P-loop_NTPase"/>
</dbReference>
<dbReference type="InterPro" id="IPR017871">
    <property type="entry name" value="ABC_transporter-like_CS"/>
</dbReference>
<evidence type="ECO:0000259" key="4">
    <source>
        <dbReference type="PROSITE" id="PS50893"/>
    </source>
</evidence>
<organism evidence="5 6">
    <name type="scientific">Nocardioides malaquae</name>
    <dbReference type="NCBI Taxonomy" id="2773426"/>
    <lineage>
        <taxon>Bacteria</taxon>
        <taxon>Bacillati</taxon>
        <taxon>Actinomycetota</taxon>
        <taxon>Actinomycetes</taxon>
        <taxon>Propionibacteriales</taxon>
        <taxon>Nocardioidaceae</taxon>
        <taxon>Nocardioides</taxon>
    </lineage>
</organism>
<dbReference type="PANTHER" id="PTHR45772:SF1">
    <property type="entry name" value="ABC TRANSPORTER ATP-BINDING PROTEIN"/>
    <property type="match status" value="1"/>
</dbReference>
<gene>
    <name evidence="5" type="ORF">IEQ44_08790</name>
</gene>
<reference evidence="5 6" key="1">
    <citation type="submission" date="2020-10" db="EMBL/GenBank/DDBJ databases">
        <title>Nocardioides sp. isolated from sludge.</title>
        <authorList>
            <person name="Zhang X."/>
        </authorList>
    </citation>
    <scope>NUCLEOTIDE SEQUENCE [LARGE SCALE GENOMIC DNA]</scope>
    <source>
        <strain evidence="5 6">Y6</strain>
    </source>
</reference>
<dbReference type="SMART" id="SM00382">
    <property type="entry name" value="AAA"/>
    <property type="match status" value="1"/>
</dbReference>
<keyword evidence="6" id="KW-1185">Reference proteome</keyword>
<dbReference type="InterPro" id="IPR032823">
    <property type="entry name" value="BCA_ABC_TP_C"/>
</dbReference>
<dbReference type="Pfam" id="PF00005">
    <property type="entry name" value="ABC_tran"/>
    <property type="match status" value="1"/>
</dbReference>
<dbReference type="Proteomes" id="UP000756387">
    <property type="component" value="Unassembled WGS sequence"/>
</dbReference>
<evidence type="ECO:0000313" key="5">
    <source>
        <dbReference type="EMBL" id="MBE7324749.1"/>
    </source>
</evidence>
<keyword evidence="2" id="KW-0547">Nucleotide-binding</keyword>
<dbReference type="EMBL" id="JADCSA010000007">
    <property type="protein sequence ID" value="MBE7324749.1"/>
    <property type="molecule type" value="Genomic_DNA"/>
</dbReference>
<evidence type="ECO:0000313" key="6">
    <source>
        <dbReference type="Proteomes" id="UP000756387"/>
    </source>
</evidence>
<dbReference type="RefSeq" id="WP_193638084.1">
    <property type="nucleotide sequence ID" value="NZ_JADCSA010000007.1"/>
</dbReference>
<dbReference type="Gene3D" id="3.40.50.300">
    <property type="entry name" value="P-loop containing nucleotide triphosphate hydrolases"/>
    <property type="match status" value="1"/>
</dbReference>
<evidence type="ECO:0000256" key="2">
    <source>
        <dbReference type="ARBA" id="ARBA00022741"/>
    </source>
</evidence>
<dbReference type="PROSITE" id="PS00211">
    <property type="entry name" value="ABC_TRANSPORTER_1"/>
    <property type="match status" value="1"/>
</dbReference>
<comment type="caution">
    <text evidence="5">The sequence shown here is derived from an EMBL/GenBank/DDBJ whole genome shotgun (WGS) entry which is preliminary data.</text>
</comment>
<dbReference type="CDD" id="cd03219">
    <property type="entry name" value="ABC_Mj1267_LivG_branched"/>
    <property type="match status" value="1"/>
</dbReference>
<accession>A0ABR9RT60</accession>
<keyword evidence="3 5" id="KW-0067">ATP-binding</keyword>
<dbReference type="PROSITE" id="PS50893">
    <property type="entry name" value="ABC_TRANSPORTER_2"/>
    <property type="match status" value="1"/>
</dbReference>